<dbReference type="InterPro" id="IPR009057">
    <property type="entry name" value="Homeodomain-like_sf"/>
</dbReference>
<dbReference type="InterPro" id="IPR029016">
    <property type="entry name" value="GAF-like_dom_sf"/>
</dbReference>
<dbReference type="AlphaFoldDB" id="A0A3M8AX07"/>
<dbReference type="InterPro" id="IPR002197">
    <property type="entry name" value="HTH_Fis"/>
</dbReference>
<keyword evidence="1" id="KW-0547">Nucleotide-binding</keyword>
<dbReference type="Gene3D" id="3.40.50.300">
    <property type="entry name" value="P-loop containing nucleotide triphosphate hydrolases"/>
    <property type="match status" value="1"/>
</dbReference>
<evidence type="ECO:0000256" key="6">
    <source>
        <dbReference type="SAM" id="MobiDB-lite"/>
    </source>
</evidence>
<dbReference type="PROSITE" id="PS00675">
    <property type="entry name" value="SIGMA54_INTERACT_1"/>
    <property type="match status" value="1"/>
</dbReference>
<keyword evidence="5" id="KW-0804">Transcription</keyword>
<dbReference type="Proteomes" id="UP000317180">
    <property type="component" value="Unassembled WGS sequence"/>
</dbReference>
<dbReference type="InterPro" id="IPR003593">
    <property type="entry name" value="AAA+_ATPase"/>
</dbReference>
<protein>
    <submittedName>
        <fullName evidence="9">Sigma-54-dependent Fis family transcriptional regulator</fullName>
    </submittedName>
</protein>
<dbReference type="InterPro" id="IPR002078">
    <property type="entry name" value="Sigma_54_int"/>
</dbReference>
<dbReference type="OrthoDB" id="9771372at2"/>
<comment type="caution">
    <text evidence="9">The sequence shown here is derived from an EMBL/GenBank/DDBJ whole genome shotgun (WGS) entry which is preliminary data.</text>
</comment>
<dbReference type="EMBL" id="BJOD01000041">
    <property type="protein sequence ID" value="GED27441.1"/>
    <property type="molecule type" value="Genomic_DNA"/>
</dbReference>
<proteinExistence type="predicted"/>
<evidence type="ECO:0000256" key="2">
    <source>
        <dbReference type="ARBA" id="ARBA00022840"/>
    </source>
</evidence>
<evidence type="ECO:0000313" key="8">
    <source>
        <dbReference type="EMBL" id="GED27441.1"/>
    </source>
</evidence>
<keyword evidence="4" id="KW-0238">DNA-binding</keyword>
<evidence type="ECO:0000259" key="7">
    <source>
        <dbReference type="PROSITE" id="PS50045"/>
    </source>
</evidence>
<keyword evidence="2" id="KW-0067">ATP-binding</keyword>
<dbReference type="PROSITE" id="PS50045">
    <property type="entry name" value="SIGMA54_INTERACT_4"/>
    <property type="match status" value="1"/>
</dbReference>
<dbReference type="Proteomes" id="UP000276178">
    <property type="component" value="Unassembled WGS sequence"/>
</dbReference>
<name>A0A3M8AX07_9BACL</name>
<dbReference type="InterPro" id="IPR025662">
    <property type="entry name" value="Sigma_54_int_dom_ATP-bd_1"/>
</dbReference>
<dbReference type="SUPFAM" id="SSF55781">
    <property type="entry name" value="GAF domain-like"/>
    <property type="match status" value="1"/>
</dbReference>
<dbReference type="GO" id="GO:0043565">
    <property type="term" value="F:sequence-specific DNA binding"/>
    <property type="evidence" value="ECO:0007669"/>
    <property type="project" value="InterPro"/>
</dbReference>
<dbReference type="InterPro" id="IPR027417">
    <property type="entry name" value="P-loop_NTPase"/>
</dbReference>
<dbReference type="GO" id="GO:0005524">
    <property type="term" value="F:ATP binding"/>
    <property type="evidence" value="ECO:0007669"/>
    <property type="project" value="UniProtKB-KW"/>
</dbReference>
<organism evidence="9 10">
    <name type="scientific">Brevibacillus agri</name>
    <dbReference type="NCBI Taxonomy" id="51101"/>
    <lineage>
        <taxon>Bacteria</taxon>
        <taxon>Bacillati</taxon>
        <taxon>Bacillota</taxon>
        <taxon>Bacilli</taxon>
        <taxon>Bacillales</taxon>
        <taxon>Paenibacillaceae</taxon>
        <taxon>Brevibacillus</taxon>
    </lineage>
</organism>
<dbReference type="Pfam" id="PF01590">
    <property type="entry name" value="GAF"/>
    <property type="match status" value="1"/>
</dbReference>
<dbReference type="InterPro" id="IPR058031">
    <property type="entry name" value="AAA_lid_NorR"/>
</dbReference>
<dbReference type="CDD" id="cd00009">
    <property type="entry name" value="AAA"/>
    <property type="match status" value="1"/>
</dbReference>
<evidence type="ECO:0000313" key="11">
    <source>
        <dbReference type="Proteomes" id="UP000317180"/>
    </source>
</evidence>
<dbReference type="SUPFAM" id="SSF46689">
    <property type="entry name" value="Homeodomain-like"/>
    <property type="match status" value="1"/>
</dbReference>
<sequence length="591" mass="64851">MSTIVQQSWKRCQESNLKAWEKANDQIISSKRIKEIIQENHPLIQESLPLFNKLAPFLLSTEHIALLSDRDGNIIHTVGDPVFANQAQKVQLQIGANWTEDYKGTNAIGTALIAQQPISVQGDQHYFLENRFLSCSAAPIFSPTGELLGVIDISTRKEYTHPFALTIACMIAEALQNRFLYANAERVIALPGSTAVKSSQGKVPLVALDRDERIVGLNELAKQRLGKDALGTRLSPEQERAGRDVQDNRQRFWGAQAATDGASRNAAAAPNQKPMPALKPFPRLAGSCPLFLQAKMLGQKAAQVDFPVLILGESGTGKELFAQMVHETGPRAQEPFIAVNCSAISENLIESELFGYESGAFTGANREGRIGKFEAAKKGTIFLDEIGDMSLRGQAALLRVLQEKVVTPVGSNQSRPIHARIIAATHRNLPEEIRAGRFRADLYYRLKSVSIHLPPLRKRSDIVQLAEHLMQQIAMGQPYVLLPEAKAKLAAYSWPGNVRELQGVLVQAAFLSDGGEIGEEHIQLEGLTGEAEPVHAVPSLRETELVAIKRALDSSGGNVSRAAKLLQIGRNTLYRKMAEYHLTAPVNQEEP</sequence>
<dbReference type="PANTHER" id="PTHR32071:SF99">
    <property type="entry name" value="TRANSCRIPTIONAL REGULATORY PROTEIN"/>
    <property type="match status" value="1"/>
</dbReference>
<accession>A0A3M8AX07</accession>
<feature type="region of interest" description="Disordered" evidence="6">
    <location>
        <begin position="229"/>
        <end position="248"/>
    </location>
</feature>
<dbReference type="GO" id="GO:0006355">
    <property type="term" value="P:regulation of DNA-templated transcription"/>
    <property type="evidence" value="ECO:0007669"/>
    <property type="project" value="InterPro"/>
</dbReference>
<dbReference type="FunFam" id="3.40.50.300:FF:000006">
    <property type="entry name" value="DNA-binding transcriptional regulator NtrC"/>
    <property type="match status" value="1"/>
</dbReference>
<feature type="domain" description="Sigma-54 factor interaction" evidence="7">
    <location>
        <begin position="284"/>
        <end position="510"/>
    </location>
</feature>
<dbReference type="SUPFAM" id="SSF52540">
    <property type="entry name" value="P-loop containing nucleoside triphosphate hydrolases"/>
    <property type="match status" value="1"/>
</dbReference>
<reference evidence="9 10" key="1">
    <citation type="submission" date="2018-10" db="EMBL/GenBank/DDBJ databases">
        <title>Phylogenomics of Brevibacillus.</title>
        <authorList>
            <person name="Dunlap C."/>
        </authorList>
    </citation>
    <scope>NUCLEOTIDE SEQUENCE [LARGE SCALE GENOMIC DNA]</scope>
    <source>
        <strain evidence="9 10">NRRL NRS 1219</strain>
    </source>
</reference>
<feature type="compositionally biased region" description="Basic and acidic residues" evidence="6">
    <location>
        <begin position="236"/>
        <end position="248"/>
    </location>
</feature>
<dbReference type="Pfam" id="PF00158">
    <property type="entry name" value="Sigma54_activat"/>
    <property type="match status" value="1"/>
</dbReference>
<dbReference type="GeneID" id="82809505"/>
<evidence type="ECO:0000313" key="10">
    <source>
        <dbReference type="Proteomes" id="UP000276178"/>
    </source>
</evidence>
<keyword evidence="11" id="KW-1185">Reference proteome</keyword>
<evidence type="ECO:0000313" key="9">
    <source>
        <dbReference type="EMBL" id="RNB55761.1"/>
    </source>
</evidence>
<dbReference type="Gene3D" id="1.10.10.60">
    <property type="entry name" value="Homeodomain-like"/>
    <property type="match status" value="1"/>
</dbReference>
<dbReference type="EMBL" id="RHHN01000033">
    <property type="protein sequence ID" value="RNB55761.1"/>
    <property type="molecule type" value="Genomic_DNA"/>
</dbReference>
<dbReference type="Gene3D" id="3.30.450.40">
    <property type="match status" value="1"/>
</dbReference>
<dbReference type="Gene3D" id="1.10.8.60">
    <property type="match status" value="1"/>
</dbReference>
<evidence type="ECO:0000256" key="5">
    <source>
        <dbReference type="ARBA" id="ARBA00023163"/>
    </source>
</evidence>
<keyword evidence="3" id="KW-0805">Transcription regulation</keyword>
<gene>
    <name evidence="8" type="ORF">BAG01nite_35430</name>
    <name evidence="9" type="ORF">EB820_10805</name>
</gene>
<dbReference type="PANTHER" id="PTHR32071">
    <property type="entry name" value="TRANSCRIPTIONAL REGULATORY PROTEIN"/>
    <property type="match status" value="1"/>
</dbReference>
<evidence type="ECO:0000256" key="3">
    <source>
        <dbReference type="ARBA" id="ARBA00023015"/>
    </source>
</evidence>
<dbReference type="RefSeq" id="WP_026557607.1">
    <property type="nucleotide sequence ID" value="NZ_BJOD01000041.1"/>
</dbReference>
<dbReference type="PRINTS" id="PR01590">
    <property type="entry name" value="HTHFIS"/>
</dbReference>
<reference evidence="8 11" key="2">
    <citation type="submission" date="2019-06" db="EMBL/GenBank/DDBJ databases">
        <title>Whole genome shotgun sequence of Brevibacillus agri NBRC 15538.</title>
        <authorList>
            <person name="Hosoyama A."/>
            <person name="Uohara A."/>
            <person name="Ohji S."/>
            <person name="Ichikawa N."/>
        </authorList>
    </citation>
    <scope>NUCLEOTIDE SEQUENCE [LARGE SCALE GENOMIC DNA]</scope>
    <source>
        <strain evidence="8 11">NBRC 15538</strain>
    </source>
</reference>
<dbReference type="InterPro" id="IPR003018">
    <property type="entry name" value="GAF"/>
</dbReference>
<dbReference type="SMART" id="SM00382">
    <property type="entry name" value="AAA"/>
    <property type="match status" value="1"/>
</dbReference>
<evidence type="ECO:0000256" key="1">
    <source>
        <dbReference type="ARBA" id="ARBA00022741"/>
    </source>
</evidence>
<dbReference type="Pfam" id="PF25601">
    <property type="entry name" value="AAA_lid_14"/>
    <property type="match status" value="1"/>
</dbReference>
<dbReference type="Pfam" id="PF02954">
    <property type="entry name" value="HTH_8"/>
    <property type="match status" value="1"/>
</dbReference>
<evidence type="ECO:0000256" key="4">
    <source>
        <dbReference type="ARBA" id="ARBA00023125"/>
    </source>
</evidence>